<evidence type="ECO:0000313" key="2">
    <source>
        <dbReference type="Proteomes" id="UP000319732"/>
    </source>
</evidence>
<proteinExistence type="predicted"/>
<dbReference type="Gene3D" id="3.90.1150.30">
    <property type="match status" value="1"/>
</dbReference>
<gene>
    <name evidence="1" type="ORF">FKG94_20415</name>
</gene>
<accession>A0A545T0F1</accession>
<evidence type="ECO:0000313" key="1">
    <source>
        <dbReference type="EMBL" id="TQV70698.1"/>
    </source>
</evidence>
<dbReference type="InterPro" id="IPR007351">
    <property type="entry name" value="YjbR"/>
</dbReference>
<name>A0A545T0F1_9GAMM</name>
<keyword evidence="2" id="KW-1185">Reference proteome</keyword>
<dbReference type="PANTHER" id="PTHR35145:SF1">
    <property type="entry name" value="CYTOPLASMIC PROTEIN"/>
    <property type="match status" value="1"/>
</dbReference>
<keyword evidence="1" id="KW-0238">DNA-binding</keyword>
<dbReference type="GO" id="GO:0003677">
    <property type="term" value="F:DNA binding"/>
    <property type="evidence" value="ECO:0007669"/>
    <property type="project" value="UniProtKB-KW"/>
</dbReference>
<protein>
    <submittedName>
        <fullName evidence="1">MmcQ/YjbR family DNA-binding protein</fullName>
    </submittedName>
</protein>
<dbReference type="RefSeq" id="WP_142928799.1">
    <property type="nucleotide sequence ID" value="NZ_ML660101.1"/>
</dbReference>
<dbReference type="InterPro" id="IPR058532">
    <property type="entry name" value="YjbR/MT2646/Rv2570-like"/>
</dbReference>
<dbReference type="SUPFAM" id="SSF142906">
    <property type="entry name" value="YjbR-like"/>
    <property type="match status" value="1"/>
</dbReference>
<dbReference type="EMBL" id="VHSG01000023">
    <property type="protein sequence ID" value="TQV70698.1"/>
    <property type="molecule type" value="Genomic_DNA"/>
</dbReference>
<sequence>MDYQIARTYLLGKPEAVEDYPFGPQAAVYKVKNKMFATLAEQDGHARMNLKCDPEEALALRDIFASVIPGYHMNKRHWNTVILGREIPAGEVERMIDRSYGLVVKGLKASERKSLELSYGADQLYR</sequence>
<dbReference type="AlphaFoldDB" id="A0A545T0F1"/>
<organism evidence="1 2">
    <name type="scientific">Exilibacterium tricleocarpae</name>
    <dbReference type="NCBI Taxonomy" id="2591008"/>
    <lineage>
        <taxon>Bacteria</taxon>
        <taxon>Pseudomonadati</taxon>
        <taxon>Pseudomonadota</taxon>
        <taxon>Gammaproteobacteria</taxon>
        <taxon>Cellvibrionales</taxon>
        <taxon>Cellvibrionaceae</taxon>
        <taxon>Exilibacterium</taxon>
    </lineage>
</organism>
<comment type="caution">
    <text evidence="1">The sequence shown here is derived from an EMBL/GenBank/DDBJ whole genome shotgun (WGS) entry which is preliminary data.</text>
</comment>
<dbReference type="Pfam" id="PF04237">
    <property type="entry name" value="YjbR"/>
    <property type="match status" value="1"/>
</dbReference>
<reference evidence="1 2" key="1">
    <citation type="submission" date="2019-06" db="EMBL/GenBank/DDBJ databases">
        <title>Whole genome sequence for Cellvibrionaceae sp. R142.</title>
        <authorList>
            <person name="Wang G."/>
        </authorList>
    </citation>
    <scope>NUCLEOTIDE SEQUENCE [LARGE SCALE GENOMIC DNA]</scope>
    <source>
        <strain evidence="1 2">R142</strain>
    </source>
</reference>
<dbReference type="Proteomes" id="UP000319732">
    <property type="component" value="Unassembled WGS sequence"/>
</dbReference>
<dbReference type="OrthoDB" id="3194910at2"/>
<dbReference type="PANTHER" id="PTHR35145">
    <property type="entry name" value="CYTOPLASMIC PROTEIN-RELATED"/>
    <property type="match status" value="1"/>
</dbReference>
<dbReference type="InterPro" id="IPR038056">
    <property type="entry name" value="YjbR-like_sf"/>
</dbReference>